<dbReference type="InterPro" id="IPR009430">
    <property type="entry name" value="GvpL/GvpF"/>
</dbReference>
<proteinExistence type="inferred from homology"/>
<keyword evidence="5" id="KW-1185">Reference proteome</keyword>
<dbReference type="PANTHER" id="PTHR36852:SF1">
    <property type="entry name" value="PROTEIN GVPL 2"/>
    <property type="match status" value="1"/>
</dbReference>
<evidence type="ECO:0000256" key="1">
    <source>
        <dbReference type="ARBA" id="ARBA00022987"/>
    </source>
</evidence>
<gene>
    <name evidence="4" type="ORF">GCM10017579_41160</name>
</gene>
<dbReference type="Pfam" id="PF06386">
    <property type="entry name" value="GvpL_GvpF"/>
    <property type="match status" value="1"/>
</dbReference>
<protein>
    <submittedName>
        <fullName evidence="4">Gas vesicle protein</fullName>
    </submittedName>
</protein>
<name>A0ABQ5T2I5_9ACTN</name>
<comment type="subcellular location">
    <subcellularLocation>
        <location evidence="2">Gas vesicle</location>
    </subcellularLocation>
</comment>
<accession>A0ABQ5T2I5</accession>
<comment type="similarity">
    <text evidence="3">Belongs to the gas vesicle GvpF/GvpL family.</text>
</comment>
<reference evidence="4" key="1">
    <citation type="journal article" date="2014" name="Int. J. Syst. Evol. Microbiol.">
        <title>Complete genome of a new Firmicutes species belonging to the dominant human colonic microbiota ('Ruminococcus bicirculans') reveals two chromosomes and a selective capacity to utilize plant glucans.</title>
        <authorList>
            <consortium name="NISC Comparative Sequencing Program"/>
            <person name="Wegmann U."/>
            <person name="Louis P."/>
            <person name="Goesmann A."/>
            <person name="Henrissat B."/>
            <person name="Duncan S.H."/>
            <person name="Flint H.J."/>
        </authorList>
    </citation>
    <scope>NUCLEOTIDE SEQUENCE</scope>
    <source>
        <strain evidence="4">VKM Ac-1246</strain>
    </source>
</reference>
<evidence type="ECO:0000256" key="3">
    <source>
        <dbReference type="ARBA" id="ARBA00035643"/>
    </source>
</evidence>
<sequence>MMMLYAVAAADADHAAATDDTSLQAHRYDDVTVFAEPLTDTPERSTREVLAFGRVLQQLWSHHPVLPVRFGTIVSDETELAQLVAERESAWTERLTAVAGRSEIIVHLPLPSDAAPDPEPDEPVESGAAYLRRRAAEVRRHDLETAELKAVLAPYASETAVLPQVRTGEARLSALVPDELVETARAAVEKWATNWSWATVTGPWPPFSFCQETEA</sequence>
<organism evidence="4 5">
    <name type="scientific">Nocardioides luteus</name>
    <dbReference type="NCBI Taxonomy" id="1844"/>
    <lineage>
        <taxon>Bacteria</taxon>
        <taxon>Bacillati</taxon>
        <taxon>Actinomycetota</taxon>
        <taxon>Actinomycetes</taxon>
        <taxon>Propionibacteriales</taxon>
        <taxon>Nocardioidaceae</taxon>
        <taxon>Nocardioides</taxon>
    </lineage>
</organism>
<evidence type="ECO:0000256" key="2">
    <source>
        <dbReference type="ARBA" id="ARBA00035108"/>
    </source>
</evidence>
<dbReference type="EMBL" id="BSEL01000010">
    <property type="protein sequence ID" value="GLJ70080.1"/>
    <property type="molecule type" value="Genomic_DNA"/>
</dbReference>
<reference evidence="4" key="2">
    <citation type="submission" date="2023-01" db="EMBL/GenBank/DDBJ databases">
        <authorList>
            <person name="Sun Q."/>
            <person name="Evtushenko L."/>
        </authorList>
    </citation>
    <scope>NUCLEOTIDE SEQUENCE</scope>
    <source>
        <strain evidence="4">VKM Ac-1246</strain>
    </source>
</reference>
<evidence type="ECO:0000313" key="5">
    <source>
        <dbReference type="Proteomes" id="UP001142292"/>
    </source>
</evidence>
<evidence type="ECO:0000313" key="4">
    <source>
        <dbReference type="EMBL" id="GLJ70080.1"/>
    </source>
</evidence>
<comment type="caution">
    <text evidence="4">The sequence shown here is derived from an EMBL/GenBank/DDBJ whole genome shotgun (WGS) entry which is preliminary data.</text>
</comment>
<dbReference type="PANTHER" id="PTHR36852">
    <property type="entry name" value="PROTEIN GVPL 2"/>
    <property type="match status" value="1"/>
</dbReference>
<dbReference type="Proteomes" id="UP001142292">
    <property type="component" value="Unassembled WGS sequence"/>
</dbReference>
<keyword evidence="1" id="KW-0304">Gas vesicle</keyword>